<comment type="caution">
    <text evidence="4">The sequence shown here is derived from an EMBL/GenBank/DDBJ whole genome shotgun (WGS) entry which is preliminary data.</text>
</comment>
<evidence type="ECO:0000313" key="5">
    <source>
        <dbReference type="Proteomes" id="UP001610100"/>
    </source>
</evidence>
<dbReference type="PANTHER" id="PTHR11364:SF27">
    <property type="entry name" value="SULFURTRANSFERASE"/>
    <property type="match status" value="1"/>
</dbReference>
<feature type="domain" description="Rhodanese" evidence="3">
    <location>
        <begin position="44"/>
        <end position="133"/>
    </location>
</feature>
<dbReference type="InterPro" id="IPR045078">
    <property type="entry name" value="TST/MPST-like"/>
</dbReference>
<dbReference type="Pfam" id="PF00581">
    <property type="entry name" value="Rhodanese"/>
    <property type="match status" value="2"/>
</dbReference>
<dbReference type="InterPro" id="IPR036873">
    <property type="entry name" value="Rhodanese-like_dom_sf"/>
</dbReference>
<sequence>MSNTLSINHPIVSVSWLHDNLDADNLVVLDGTMGKNLDEAYSQIPKARFFDIKNKFSNTSDPFPNAFPSTEQFQKEAQTLGINSDSAIVVYDDKGIYSSARVWWLFKSFGHNNVAVLSGGFPAWEKAGYATEIAKSYSGESGNFKAVLQPKTMQFFKGLKSVVQNHSHKVVDARSADRFQGKVPEPRAGLRQGTIPDSVNLPFTDLLEDGHLKSKIELEKALYMVAQKNDPVVFSCGSGITACVLALGASVAGYNNISVYDGSWTEWGTLVED</sequence>
<dbReference type="EC" id="2.8.1.-" evidence="4"/>
<name>A0ABW7MZF7_9FLAO</name>
<dbReference type="CDD" id="cd01449">
    <property type="entry name" value="TST_Repeat_2"/>
    <property type="match status" value="1"/>
</dbReference>
<reference evidence="4 5" key="1">
    <citation type="submission" date="2024-02" db="EMBL/GenBank/DDBJ databases">
        <title>A Gaetbulibacter species isolated from tidal flats and genomic insights of their niches.</title>
        <authorList>
            <person name="Ye Y."/>
        </authorList>
    </citation>
    <scope>NUCLEOTIDE SEQUENCE [LARGE SCALE GENOMIC DNA]</scope>
    <source>
        <strain evidence="4 5">KYW382</strain>
    </source>
</reference>
<feature type="domain" description="Rhodanese" evidence="3">
    <location>
        <begin position="164"/>
        <end position="272"/>
    </location>
</feature>
<evidence type="ECO:0000259" key="3">
    <source>
        <dbReference type="PROSITE" id="PS50206"/>
    </source>
</evidence>
<dbReference type="PROSITE" id="PS50206">
    <property type="entry name" value="RHODANESE_3"/>
    <property type="match status" value="2"/>
</dbReference>
<dbReference type="PANTHER" id="PTHR11364">
    <property type="entry name" value="THIOSULFATE SULFERTANSFERASE"/>
    <property type="match status" value="1"/>
</dbReference>
<gene>
    <name evidence="4" type="ORF">V8G58_09710</name>
</gene>
<dbReference type="InterPro" id="IPR001763">
    <property type="entry name" value="Rhodanese-like_dom"/>
</dbReference>
<evidence type="ECO:0000313" key="4">
    <source>
        <dbReference type="EMBL" id="MFH6772206.1"/>
    </source>
</evidence>
<dbReference type="EMBL" id="JBAWKB010000002">
    <property type="protein sequence ID" value="MFH6772206.1"/>
    <property type="molecule type" value="Genomic_DNA"/>
</dbReference>
<protein>
    <submittedName>
        <fullName evidence="4">Sulfurtransferase</fullName>
        <ecNumber evidence="4">2.8.1.-</ecNumber>
    </submittedName>
</protein>
<dbReference type="Proteomes" id="UP001610100">
    <property type="component" value="Unassembled WGS sequence"/>
</dbReference>
<organism evidence="4 5">
    <name type="scientific">Gaetbulibacter aestuarii</name>
    <dbReference type="NCBI Taxonomy" id="1502358"/>
    <lineage>
        <taxon>Bacteria</taxon>
        <taxon>Pseudomonadati</taxon>
        <taxon>Bacteroidota</taxon>
        <taxon>Flavobacteriia</taxon>
        <taxon>Flavobacteriales</taxon>
        <taxon>Flavobacteriaceae</taxon>
        <taxon>Gaetbulibacter</taxon>
    </lineage>
</organism>
<dbReference type="RefSeq" id="WP_344741504.1">
    <property type="nucleotide sequence ID" value="NZ_BAABAY010000002.1"/>
</dbReference>
<dbReference type="CDD" id="cd01448">
    <property type="entry name" value="TST_Repeat_1"/>
    <property type="match status" value="1"/>
</dbReference>
<proteinExistence type="predicted"/>
<evidence type="ECO:0000256" key="1">
    <source>
        <dbReference type="ARBA" id="ARBA00022679"/>
    </source>
</evidence>
<dbReference type="SMART" id="SM00450">
    <property type="entry name" value="RHOD"/>
    <property type="match status" value="2"/>
</dbReference>
<dbReference type="GO" id="GO:0016740">
    <property type="term" value="F:transferase activity"/>
    <property type="evidence" value="ECO:0007669"/>
    <property type="project" value="UniProtKB-KW"/>
</dbReference>
<keyword evidence="2" id="KW-0677">Repeat</keyword>
<keyword evidence="5" id="KW-1185">Reference proteome</keyword>
<dbReference type="Gene3D" id="3.40.250.10">
    <property type="entry name" value="Rhodanese-like domain"/>
    <property type="match status" value="2"/>
</dbReference>
<evidence type="ECO:0000256" key="2">
    <source>
        <dbReference type="ARBA" id="ARBA00022737"/>
    </source>
</evidence>
<keyword evidence="1 4" id="KW-0808">Transferase</keyword>
<dbReference type="SUPFAM" id="SSF52821">
    <property type="entry name" value="Rhodanese/Cell cycle control phosphatase"/>
    <property type="match status" value="2"/>
</dbReference>
<accession>A0ABW7MZF7</accession>